<feature type="region of interest" description="Disordered" evidence="5">
    <location>
        <begin position="506"/>
        <end position="543"/>
    </location>
</feature>
<name>A0ABQ5KIJ2_9EUKA</name>
<reference evidence="7" key="1">
    <citation type="submission" date="2022-03" db="EMBL/GenBank/DDBJ databases">
        <title>Draft genome sequence of Aduncisulcus paluster, a free-living microaerophilic Fornicata.</title>
        <authorList>
            <person name="Yuyama I."/>
            <person name="Kume K."/>
            <person name="Tamura T."/>
            <person name="Inagaki Y."/>
            <person name="Hashimoto T."/>
        </authorList>
    </citation>
    <scope>NUCLEOTIDE SEQUENCE</scope>
    <source>
        <strain evidence="7">NY0171</strain>
    </source>
</reference>
<dbReference type="PROSITE" id="PS00108">
    <property type="entry name" value="PROTEIN_KINASE_ST"/>
    <property type="match status" value="1"/>
</dbReference>
<keyword evidence="2 4" id="KW-0547">Nucleotide-binding</keyword>
<feature type="binding site" evidence="4">
    <location>
        <position position="123"/>
    </location>
    <ligand>
        <name>ATP</name>
        <dbReference type="ChEBI" id="CHEBI:30616"/>
    </ligand>
</feature>
<evidence type="ECO:0000259" key="6">
    <source>
        <dbReference type="PROSITE" id="PS50011"/>
    </source>
</evidence>
<feature type="region of interest" description="Disordered" evidence="5">
    <location>
        <begin position="1240"/>
        <end position="1260"/>
    </location>
</feature>
<dbReference type="Gene3D" id="3.40.50.300">
    <property type="entry name" value="P-loop containing nucleotide triphosphate hydrolases"/>
    <property type="match status" value="1"/>
</dbReference>
<dbReference type="InterPro" id="IPR017441">
    <property type="entry name" value="Protein_kinase_ATP_BS"/>
</dbReference>
<keyword evidence="3 4" id="KW-0067">ATP-binding</keyword>
<feature type="region of interest" description="Disordered" evidence="5">
    <location>
        <begin position="393"/>
        <end position="449"/>
    </location>
</feature>
<sequence>MFKQLPSVIQFQSRSSIGNSSISSPSSAISPSNPEVMDYFDGLHSYNSDSMSPRHQPMHHRHSSSISGPISDSYSFSLSDAAFRAQHLLDIHRFNMLSQIGSGSYGTVFKSFDTVMKNYVAIKRLMVTCEAEANTIAKEITFLMAFNHPNIIKCFGLASNPTIHEMYIITEYADAGAVSDVMFSLERPFSEEEALSVVKCVLEALVFCHKQKVLHRDIKGSNVLLTMDGMVKLVDFGIATAVEHTLGKQFSLCGTPLWMAPEVVKGDGSGTAADIWSVGILLIELLEKVPPFSDIHPSRVLMTIARMSTPPTLSDPSKFTPELLDLLHRILQIDPDERNTAQQLLQHSVFKKVTGQEQSILAAMIEQAKKNIDGDSHSASYSEYSSSSSSCHEEVDVGHLKDFPPQSQPKQPSCSARSDQSHDRDREEPKDRSSPIHDGNYQDISSSSSSQSTCIVHAFHNSSLGITNQHDTTIKPVVSSHADIVKDDIVEDDIVEVDNHYTVEQISLISSRKEEQESEDETTEEKDNPRPTSMPTLRPSHSCDHLSVSYDDELDRDVSFLNNVSSYDLGRGSIPTHHSPRSCDIDGNPQNSTNTIPPSPSISPTSRVRAISITEPSSSGTNDIDEALMLTVCSHMQNKMKTIDPTDSSEEEEREERDIHGDLGSFDGDSNCLLKKGMETLGLEGKKRQDSLVEDDPYPKDQYQRNLDSIRSDLLMKTRSLTQIPRLEPIGGSEPIGVESVGVFTPEESNGTSEHLSRKDSNHQMCFADESGDFVHCIDEEDDSELVDCQCSNPHSPSDHSPNQGEDVGDTLEIDPGIAQTVLLSDDERERVDGESSFCRDEATKSACEIIDQIHTNQEPIQLELKERSRQMAAQIHSSYSSSPAFFQRHDSVESYFASRTPQPNKNRSDILASHHRRTCIKTSVTSPCHENPFSSQSSLHSSYPSCRESSSSSNSPVMQITKEQGREEEEDGKGMTVQDNNPLSPNQPNSQHSSGYKTGVPIEMCVNLGDISSGTDTGRIAGLESSSEKLFRINPEDGIEKTLHIVEDSSSKPCNSTDLILQQLQKLGKFMVIRSKEMMSIHEDQSNPSRKYLADVFDGNDPSTTVSTRTSMNSHSGLKTSISSVPSQLSSIHQVHTKFRSFNPPREKSHSMRGDEVYSSVRSKDNMGEFEHSSKTLPSRPPSSIPSSSLIHKVEESTVSPIHRHIEIREEEEDVGSIGNISDSSSTARSCAIISGFRTKPPKKSLQHPQKQTVNQSSKSVIGITHEKGDEEDRVQVLSLLPPTSLTDAALQRCVYERYKKGTVITIAHRLDTVMGYDKILVMDAGRVGEYGSPAELLAQDGLLSALVKETGEENEQKLREMAGLK</sequence>
<dbReference type="Proteomes" id="UP001057375">
    <property type="component" value="Unassembled WGS sequence"/>
</dbReference>
<dbReference type="InterPro" id="IPR008271">
    <property type="entry name" value="Ser/Thr_kinase_AS"/>
</dbReference>
<feature type="region of interest" description="Disordered" evidence="5">
    <location>
        <begin position="641"/>
        <end position="671"/>
    </location>
</feature>
<dbReference type="SUPFAM" id="SSF56112">
    <property type="entry name" value="Protein kinase-like (PK-like)"/>
    <property type="match status" value="1"/>
</dbReference>
<feature type="compositionally biased region" description="Low complexity" evidence="5">
    <location>
        <begin position="404"/>
        <end position="415"/>
    </location>
</feature>
<feature type="compositionally biased region" description="Basic and acidic residues" evidence="5">
    <location>
        <begin position="393"/>
        <end position="402"/>
    </location>
</feature>
<feature type="domain" description="Protein kinase" evidence="6">
    <location>
        <begin position="94"/>
        <end position="350"/>
    </location>
</feature>
<feature type="region of interest" description="Disordered" evidence="5">
    <location>
        <begin position="789"/>
        <end position="811"/>
    </location>
</feature>
<dbReference type="Pfam" id="PF00069">
    <property type="entry name" value="Pkinase"/>
    <property type="match status" value="1"/>
</dbReference>
<evidence type="ECO:0000256" key="2">
    <source>
        <dbReference type="ARBA" id="ARBA00022741"/>
    </source>
</evidence>
<dbReference type="EC" id="2.7.11.1" evidence="1"/>
<evidence type="ECO:0000256" key="5">
    <source>
        <dbReference type="SAM" id="MobiDB-lite"/>
    </source>
</evidence>
<feature type="compositionally biased region" description="Polar residues" evidence="5">
    <location>
        <begin position="1107"/>
        <end position="1121"/>
    </location>
</feature>
<feature type="region of interest" description="Disordered" evidence="5">
    <location>
        <begin position="925"/>
        <end position="999"/>
    </location>
</feature>
<feature type="compositionally biased region" description="Low complexity" evidence="5">
    <location>
        <begin position="1122"/>
        <end position="1132"/>
    </location>
</feature>
<feature type="compositionally biased region" description="Low complexity" evidence="5">
    <location>
        <begin position="935"/>
        <end position="956"/>
    </location>
</feature>
<dbReference type="InterPro" id="IPR027417">
    <property type="entry name" value="P-loop_NTPase"/>
</dbReference>
<keyword evidence="8" id="KW-1185">Reference proteome</keyword>
<dbReference type="InterPro" id="IPR011009">
    <property type="entry name" value="Kinase-like_dom_sf"/>
</dbReference>
<dbReference type="PROSITE" id="PS50011">
    <property type="entry name" value="PROTEIN_KINASE_DOM"/>
    <property type="match status" value="1"/>
</dbReference>
<evidence type="ECO:0000256" key="3">
    <source>
        <dbReference type="ARBA" id="ARBA00022840"/>
    </source>
</evidence>
<evidence type="ECO:0000313" key="7">
    <source>
        <dbReference type="EMBL" id="GKT32344.1"/>
    </source>
</evidence>
<dbReference type="EMBL" id="BQXS01009973">
    <property type="protein sequence ID" value="GKT32344.1"/>
    <property type="molecule type" value="Genomic_DNA"/>
</dbReference>
<accession>A0ABQ5KIJ2</accession>
<feature type="compositionally biased region" description="Low complexity" evidence="5">
    <location>
        <begin position="588"/>
        <end position="606"/>
    </location>
</feature>
<dbReference type="PROSITE" id="PS00107">
    <property type="entry name" value="PROTEIN_KINASE_ATP"/>
    <property type="match status" value="1"/>
</dbReference>
<evidence type="ECO:0000313" key="8">
    <source>
        <dbReference type="Proteomes" id="UP001057375"/>
    </source>
</evidence>
<dbReference type="Gene3D" id="1.10.510.10">
    <property type="entry name" value="Transferase(Phosphotransferase) domain 1"/>
    <property type="match status" value="1"/>
</dbReference>
<evidence type="ECO:0000256" key="4">
    <source>
        <dbReference type="PROSITE-ProRule" id="PRU10141"/>
    </source>
</evidence>
<feature type="compositionally biased region" description="Basic and acidic residues" evidence="5">
    <location>
        <begin position="419"/>
        <end position="435"/>
    </location>
</feature>
<gene>
    <name evidence="7" type="ORF">ADUPG1_006523</name>
</gene>
<feature type="compositionally biased region" description="Basic and acidic residues" evidence="5">
    <location>
        <begin position="1146"/>
        <end position="1175"/>
    </location>
</feature>
<feature type="compositionally biased region" description="Polar residues" evidence="5">
    <location>
        <begin position="1248"/>
        <end position="1260"/>
    </location>
</feature>
<dbReference type="PANTHER" id="PTHR48012">
    <property type="entry name" value="STERILE20-LIKE KINASE, ISOFORM B-RELATED"/>
    <property type="match status" value="1"/>
</dbReference>
<protein>
    <recommendedName>
        <fullName evidence="1">non-specific serine/threonine protein kinase</fullName>
        <ecNumber evidence="1">2.7.11.1</ecNumber>
    </recommendedName>
</protein>
<dbReference type="InterPro" id="IPR050629">
    <property type="entry name" value="STE20/SPS1-PAK"/>
</dbReference>
<organism evidence="7 8">
    <name type="scientific">Aduncisulcus paluster</name>
    <dbReference type="NCBI Taxonomy" id="2918883"/>
    <lineage>
        <taxon>Eukaryota</taxon>
        <taxon>Metamonada</taxon>
        <taxon>Carpediemonas-like organisms</taxon>
        <taxon>Aduncisulcus</taxon>
    </lineage>
</organism>
<comment type="caution">
    <text evidence="7">The sequence shown here is derived from an EMBL/GenBank/DDBJ whole genome shotgun (WGS) entry which is preliminary data.</text>
</comment>
<dbReference type="CDD" id="cd05122">
    <property type="entry name" value="PKc_STE"/>
    <property type="match status" value="1"/>
</dbReference>
<feature type="region of interest" description="Disordered" evidence="5">
    <location>
        <begin position="567"/>
        <end position="607"/>
    </location>
</feature>
<feature type="compositionally biased region" description="Low complexity" evidence="5">
    <location>
        <begin position="792"/>
        <end position="803"/>
    </location>
</feature>
<proteinExistence type="predicted"/>
<dbReference type="InterPro" id="IPR000719">
    <property type="entry name" value="Prot_kinase_dom"/>
</dbReference>
<dbReference type="SMART" id="SM00220">
    <property type="entry name" value="S_TKc"/>
    <property type="match status" value="1"/>
</dbReference>
<evidence type="ECO:0000256" key="1">
    <source>
        <dbReference type="ARBA" id="ARBA00012513"/>
    </source>
</evidence>
<feature type="region of interest" description="Disordered" evidence="5">
    <location>
        <begin position="1107"/>
        <end position="1224"/>
    </location>
</feature>
<feature type="compositionally biased region" description="Low complexity" evidence="5">
    <location>
        <begin position="979"/>
        <end position="995"/>
    </location>
</feature>
<dbReference type="SUPFAM" id="SSF52540">
    <property type="entry name" value="P-loop containing nucleoside triphosphate hydrolases"/>
    <property type="match status" value="1"/>
</dbReference>